<gene>
    <name evidence="2" type="ORF">DFJ64_2048</name>
</gene>
<dbReference type="EMBL" id="QTUC01000001">
    <property type="protein sequence ID" value="REF36634.1"/>
    <property type="molecule type" value="Genomic_DNA"/>
</dbReference>
<feature type="transmembrane region" description="Helical" evidence="1">
    <location>
        <begin position="99"/>
        <end position="118"/>
    </location>
</feature>
<evidence type="ECO:0000313" key="2">
    <source>
        <dbReference type="EMBL" id="REF36634.1"/>
    </source>
</evidence>
<protein>
    <submittedName>
        <fullName evidence="2">Uncharacterized protein</fullName>
    </submittedName>
</protein>
<dbReference type="Proteomes" id="UP000256485">
    <property type="component" value="Unassembled WGS sequence"/>
</dbReference>
<evidence type="ECO:0000313" key="3">
    <source>
        <dbReference type="Proteomes" id="UP000256485"/>
    </source>
</evidence>
<keyword evidence="1" id="KW-0812">Transmembrane</keyword>
<sequence>MSWPLVVGLGSLALLWPLAELTHVSAALGEAATALVLLLLVAVLWIGGVGMFRVPRPVLTLTLAGVVYGLFLMVLRLVFGGPGFSPPIFVVASVIEVGRSAVLGAFAGVAASGVQRLLGRRA</sequence>
<feature type="transmembrane region" description="Helical" evidence="1">
    <location>
        <begin position="31"/>
        <end position="52"/>
    </location>
</feature>
<accession>A0A3D9VER5</accession>
<dbReference type="AlphaFoldDB" id="A0A3D9VER5"/>
<keyword evidence="1" id="KW-0472">Membrane</keyword>
<proteinExistence type="predicted"/>
<keyword evidence="3" id="KW-1185">Reference proteome</keyword>
<reference evidence="2 3" key="1">
    <citation type="submission" date="2018-08" db="EMBL/GenBank/DDBJ databases">
        <title>Sequencing the genomes of 1000 actinobacteria strains.</title>
        <authorList>
            <person name="Klenk H.-P."/>
        </authorList>
    </citation>
    <scope>NUCLEOTIDE SEQUENCE [LARGE SCALE GENOMIC DNA]</scope>
    <source>
        <strain evidence="2 3">DSM 22891</strain>
    </source>
</reference>
<keyword evidence="1" id="KW-1133">Transmembrane helix</keyword>
<feature type="transmembrane region" description="Helical" evidence="1">
    <location>
        <begin position="59"/>
        <end position="79"/>
    </location>
</feature>
<comment type="caution">
    <text evidence="2">The sequence shown here is derived from an EMBL/GenBank/DDBJ whole genome shotgun (WGS) entry which is preliminary data.</text>
</comment>
<name>A0A3D9VER5_THECX</name>
<evidence type="ECO:0000256" key="1">
    <source>
        <dbReference type="SAM" id="Phobius"/>
    </source>
</evidence>
<organism evidence="2 3">
    <name type="scientific">Thermasporomyces composti</name>
    <dbReference type="NCBI Taxonomy" id="696763"/>
    <lineage>
        <taxon>Bacteria</taxon>
        <taxon>Bacillati</taxon>
        <taxon>Actinomycetota</taxon>
        <taxon>Actinomycetes</taxon>
        <taxon>Propionibacteriales</taxon>
        <taxon>Nocardioidaceae</taxon>
        <taxon>Thermasporomyces</taxon>
    </lineage>
</organism>